<evidence type="ECO:0000313" key="3">
    <source>
        <dbReference type="Proteomes" id="UP000179243"/>
    </source>
</evidence>
<comment type="caution">
    <text evidence="2">The sequence shown here is derived from an EMBL/GenBank/DDBJ whole genome shotgun (WGS) entry which is preliminary data.</text>
</comment>
<dbReference type="PANTHER" id="PTHR43566">
    <property type="entry name" value="CONSERVED PROTEIN"/>
    <property type="match status" value="1"/>
</dbReference>
<dbReference type="AlphaFoldDB" id="A0A1F7F6G2"/>
<accession>A0A1F7F6G2</accession>
<dbReference type="Pfam" id="PF13635">
    <property type="entry name" value="DUF4143"/>
    <property type="match status" value="1"/>
</dbReference>
<organism evidence="2 3">
    <name type="scientific">Candidatus Raymondbacteria bacterium RIFOXYD12_FULL_49_13</name>
    <dbReference type="NCBI Taxonomy" id="1817890"/>
    <lineage>
        <taxon>Bacteria</taxon>
        <taxon>Raymondiibacteriota</taxon>
    </lineage>
</organism>
<sequence>MFRQGQRVKRGSSPKIILWNNALVTALHLKSFAETRKDHEWWGCLVENAVGGHLLNHLHETAGELYYWRQRDFEVDFVLKTAEKTVAIEVKSSRPRVSKGLEAFLKRYPKAVPVIIGPGGIALEEFFTMSLDKLPGL</sequence>
<dbReference type="EMBL" id="MFYX01000110">
    <property type="protein sequence ID" value="OGK02265.1"/>
    <property type="molecule type" value="Genomic_DNA"/>
</dbReference>
<evidence type="ECO:0000259" key="1">
    <source>
        <dbReference type="Pfam" id="PF13635"/>
    </source>
</evidence>
<gene>
    <name evidence="2" type="ORF">A2519_16435</name>
</gene>
<proteinExistence type="predicted"/>
<dbReference type="InterPro" id="IPR025420">
    <property type="entry name" value="DUF4143"/>
</dbReference>
<name>A0A1F7F6G2_UNCRA</name>
<dbReference type="Proteomes" id="UP000179243">
    <property type="component" value="Unassembled WGS sequence"/>
</dbReference>
<feature type="domain" description="DUF4143" evidence="1">
    <location>
        <begin position="11"/>
        <end position="93"/>
    </location>
</feature>
<evidence type="ECO:0000313" key="2">
    <source>
        <dbReference type="EMBL" id="OGK02265.1"/>
    </source>
</evidence>
<protein>
    <recommendedName>
        <fullName evidence="1">DUF4143 domain-containing protein</fullName>
    </recommendedName>
</protein>
<reference evidence="2 3" key="1">
    <citation type="journal article" date="2016" name="Nat. Commun.">
        <title>Thousands of microbial genomes shed light on interconnected biogeochemical processes in an aquifer system.</title>
        <authorList>
            <person name="Anantharaman K."/>
            <person name="Brown C.T."/>
            <person name="Hug L.A."/>
            <person name="Sharon I."/>
            <person name="Castelle C.J."/>
            <person name="Probst A.J."/>
            <person name="Thomas B.C."/>
            <person name="Singh A."/>
            <person name="Wilkins M.J."/>
            <person name="Karaoz U."/>
            <person name="Brodie E.L."/>
            <person name="Williams K.H."/>
            <person name="Hubbard S.S."/>
            <person name="Banfield J.F."/>
        </authorList>
    </citation>
    <scope>NUCLEOTIDE SEQUENCE [LARGE SCALE GENOMIC DNA]</scope>
</reference>
<dbReference type="PANTHER" id="PTHR43566:SF1">
    <property type="entry name" value="AAA+ ATPASE DOMAIN-CONTAINING PROTEIN"/>
    <property type="match status" value="1"/>
</dbReference>